<keyword evidence="6" id="KW-1185">Reference proteome</keyword>
<dbReference type="GO" id="GO:0003700">
    <property type="term" value="F:DNA-binding transcription factor activity"/>
    <property type="evidence" value="ECO:0007669"/>
    <property type="project" value="InterPro"/>
</dbReference>
<dbReference type="SMART" id="SM00353">
    <property type="entry name" value="HLH"/>
    <property type="match status" value="1"/>
</dbReference>
<proteinExistence type="predicted"/>
<accession>A0AAV7TP13</accession>
<dbReference type="EMBL" id="JANPWB010000006">
    <property type="protein sequence ID" value="KAJ1177941.1"/>
    <property type="molecule type" value="Genomic_DNA"/>
</dbReference>
<dbReference type="SUPFAM" id="SSF47459">
    <property type="entry name" value="HLH, helix-loop-helix DNA-binding domain"/>
    <property type="match status" value="1"/>
</dbReference>
<dbReference type="PRINTS" id="PR00044">
    <property type="entry name" value="LEUZIPPRMYC"/>
</dbReference>
<name>A0AAV7TP13_PLEWA</name>
<dbReference type="Pfam" id="PF00010">
    <property type="entry name" value="HLH"/>
    <property type="match status" value="1"/>
</dbReference>
<comment type="subcellular location">
    <subcellularLocation>
        <location evidence="2">Nucleus</location>
    </subcellularLocation>
</comment>
<evidence type="ECO:0000256" key="1">
    <source>
        <dbReference type="ARBA" id="ARBA00023125"/>
    </source>
</evidence>
<evidence type="ECO:0000256" key="3">
    <source>
        <dbReference type="SAM" id="MobiDB-lite"/>
    </source>
</evidence>
<evidence type="ECO:0000256" key="2">
    <source>
        <dbReference type="PIRNR" id="PIRNR001705"/>
    </source>
</evidence>
<dbReference type="GO" id="GO:0005634">
    <property type="term" value="C:nucleus"/>
    <property type="evidence" value="ECO:0007669"/>
    <property type="project" value="UniProtKB-SubCell"/>
</dbReference>
<comment type="subunit">
    <text evidence="2">Efficient DNA binding requires dimerization with another bHLH protein.</text>
</comment>
<organism evidence="5 6">
    <name type="scientific">Pleurodeles waltl</name>
    <name type="common">Iberian ribbed newt</name>
    <dbReference type="NCBI Taxonomy" id="8319"/>
    <lineage>
        <taxon>Eukaryota</taxon>
        <taxon>Metazoa</taxon>
        <taxon>Chordata</taxon>
        <taxon>Craniata</taxon>
        <taxon>Vertebrata</taxon>
        <taxon>Euteleostomi</taxon>
        <taxon>Amphibia</taxon>
        <taxon>Batrachia</taxon>
        <taxon>Caudata</taxon>
        <taxon>Salamandroidea</taxon>
        <taxon>Salamandridae</taxon>
        <taxon>Pleurodelinae</taxon>
        <taxon>Pleurodeles</taxon>
    </lineage>
</organism>
<comment type="caution">
    <text evidence="5">The sequence shown here is derived from an EMBL/GenBank/DDBJ whole genome shotgun (WGS) entry which is preliminary data.</text>
</comment>
<dbReference type="InterPro" id="IPR036638">
    <property type="entry name" value="HLH_DNA-bd_sf"/>
</dbReference>
<dbReference type="Gene3D" id="4.10.280.10">
    <property type="entry name" value="Helix-loop-helix DNA-binding domain"/>
    <property type="match status" value="1"/>
</dbReference>
<keyword evidence="1 2" id="KW-0238">DNA-binding</keyword>
<dbReference type="Proteomes" id="UP001066276">
    <property type="component" value="Chromosome 3_2"/>
</dbReference>
<evidence type="ECO:0000313" key="5">
    <source>
        <dbReference type="EMBL" id="KAJ1177941.1"/>
    </source>
</evidence>
<dbReference type="PROSITE" id="PS50888">
    <property type="entry name" value="BHLH"/>
    <property type="match status" value="1"/>
</dbReference>
<feature type="compositionally biased region" description="Low complexity" evidence="3">
    <location>
        <begin position="312"/>
        <end position="323"/>
    </location>
</feature>
<dbReference type="PANTHER" id="PTHR45851">
    <property type="entry name" value="MYC PROTO-ONCOGENE"/>
    <property type="match status" value="1"/>
</dbReference>
<feature type="compositionally biased region" description="Pro residues" evidence="3">
    <location>
        <begin position="184"/>
        <end position="194"/>
    </location>
</feature>
<dbReference type="PIRSF" id="PIRSF001705">
    <property type="entry name" value="Myc_protein"/>
    <property type="match status" value="1"/>
</dbReference>
<feature type="region of interest" description="Disordered" evidence="3">
    <location>
        <begin position="178"/>
        <end position="232"/>
    </location>
</feature>
<feature type="region of interest" description="Disordered" evidence="3">
    <location>
        <begin position="277"/>
        <end position="358"/>
    </location>
</feature>
<evidence type="ECO:0000313" key="6">
    <source>
        <dbReference type="Proteomes" id="UP001066276"/>
    </source>
</evidence>
<feature type="compositionally biased region" description="Low complexity" evidence="3">
    <location>
        <begin position="195"/>
        <end position="207"/>
    </location>
</feature>
<dbReference type="Pfam" id="PF01056">
    <property type="entry name" value="Myc_N"/>
    <property type="match status" value="2"/>
</dbReference>
<dbReference type="InterPro" id="IPR011598">
    <property type="entry name" value="bHLH_dom"/>
</dbReference>
<dbReference type="FunFam" id="4.10.280.10:FF:000019">
    <property type="entry name" value="Myc proto-oncogene protein"/>
    <property type="match status" value="1"/>
</dbReference>
<dbReference type="GO" id="GO:0003677">
    <property type="term" value="F:DNA binding"/>
    <property type="evidence" value="ECO:0007669"/>
    <property type="project" value="UniProtKB-UniRule"/>
</dbReference>
<gene>
    <name evidence="5" type="ORF">NDU88_003192</name>
</gene>
<feature type="compositionally biased region" description="Low complexity" evidence="3">
    <location>
        <begin position="216"/>
        <end position="225"/>
    </location>
</feature>
<dbReference type="InterPro" id="IPR002418">
    <property type="entry name" value="Tscrpt_reg_Myc"/>
</dbReference>
<dbReference type="InterPro" id="IPR050433">
    <property type="entry name" value="Myc_transcription_factors"/>
</dbReference>
<keyword evidence="2" id="KW-0539">Nucleus</keyword>
<feature type="compositionally biased region" description="Low complexity" evidence="3">
    <location>
        <begin position="334"/>
        <end position="349"/>
    </location>
</feature>
<dbReference type="InterPro" id="IPR012682">
    <property type="entry name" value="Tscrpt_reg_Myc_N"/>
</dbReference>
<dbReference type="GO" id="GO:0046983">
    <property type="term" value="F:protein dimerization activity"/>
    <property type="evidence" value="ECO:0007669"/>
    <property type="project" value="InterPro"/>
</dbReference>
<reference evidence="5" key="1">
    <citation type="journal article" date="2022" name="bioRxiv">
        <title>Sequencing and chromosome-scale assembly of the giantPleurodeles waltlgenome.</title>
        <authorList>
            <person name="Brown T."/>
            <person name="Elewa A."/>
            <person name="Iarovenko S."/>
            <person name="Subramanian E."/>
            <person name="Araus A.J."/>
            <person name="Petzold A."/>
            <person name="Susuki M."/>
            <person name="Suzuki K.-i.T."/>
            <person name="Hayashi T."/>
            <person name="Toyoda A."/>
            <person name="Oliveira C."/>
            <person name="Osipova E."/>
            <person name="Leigh N.D."/>
            <person name="Simon A."/>
            <person name="Yun M.H."/>
        </authorList>
    </citation>
    <scope>NUCLEOTIDE SEQUENCE</scope>
    <source>
        <strain evidence="5">20211129_DDA</strain>
        <tissue evidence="5">Liver</tissue>
    </source>
</reference>
<feature type="compositionally biased region" description="Pro residues" evidence="3">
    <location>
        <begin position="324"/>
        <end position="333"/>
    </location>
</feature>
<evidence type="ECO:0000259" key="4">
    <source>
        <dbReference type="PROSITE" id="PS50888"/>
    </source>
</evidence>
<dbReference type="AlphaFoldDB" id="A0AAV7TP13"/>
<sequence length="435" mass="47675">MGGSLPDGRCSVRFGAVRMGSSGAGRGSINEGVSWLACLRLSCYKSALKQSSRAEHARKRGQRSCSRMELDALQHYFYFYDTDLEEDTSRSVAPSEDIWKKFELVPSPRHLSGRSSGDAGGMAPLGADLGWDLSPPMKGTGRWTGAMSSMVLLRDCMWGDCLSTRGCLEKVFNERLSGGTPKALPAPKPEPVAPVPVTKNPEPAALPSTPPPDTKPPISSGSDTPSDSDDDDEIDVVTVQKRRARQARQARQPVMITVRADLLDPCMKHFHISIHQQQHNYAARMPQEPPSQQLPDSAAPVKVEQEEPPLSPTETLSSSLLSPPDTPETPSPLSPKGSSSGCGSSGSDGEVVKKKNHNFMERKRRYDLRSRFLALRDEVPGLATTSKTPKVVILGEATAFLHSLVVRERRLALEKRQLQARQRQLRKLILRLKAK</sequence>
<protein>
    <recommendedName>
        <fullName evidence="4">BHLH domain-containing protein</fullName>
    </recommendedName>
</protein>
<feature type="domain" description="BHLH" evidence="4">
    <location>
        <begin position="352"/>
        <end position="404"/>
    </location>
</feature>